<sequence>MRILFCNYEYPPLGGGGGVVNAHLAEELAKRHDVVVLTSRGPALSKDYVEKGVRVIRVPVLMRRQKAAASMISMLSYLPMGVLQGRKLLKQEHFDIINTHFVIPTGPVGHALSRFGRIPNVLSVHGGDLYDPSKWTSPHRHVLLRISIQRLLRQANRVVGQSLNTVNNVATYYTSEVKPTRIPLGIPRPLLGQANRHEYGFKNEDILLVTVGRLVVRKAVDQLIELVGNLHDNRVHLVILGSGPLNDELRNLAAQQAVVDRVHFYGHVDEQEKFRILRMADIFVSTSQHEGFGLVFLEAMACGLPVVCYDHGGQTDFLVSGKTGYLVRLNDHAALIASIRCLVDNPANRQTMGKSNQSLVESYYIDHCASCYEELFKEVITEKESVIGFTHRS</sequence>
<dbReference type="OrthoDB" id="4611853at2"/>
<dbReference type="SUPFAM" id="SSF53756">
    <property type="entry name" value="UDP-Glycosyltransferase/glycogen phosphorylase"/>
    <property type="match status" value="1"/>
</dbReference>
<dbReference type="Proteomes" id="UP000001844">
    <property type="component" value="Chromosome"/>
</dbReference>
<protein>
    <submittedName>
        <fullName evidence="3">Glycosyl transferase group 1</fullName>
    </submittedName>
</protein>
<gene>
    <name evidence="3" type="ordered locus">Nhal_3309</name>
</gene>
<dbReference type="Gene3D" id="3.40.50.2000">
    <property type="entry name" value="Glycogen Phosphorylase B"/>
    <property type="match status" value="2"/>
</dbReference>
<dbReference type="HOGENOM" id="CLU_009583_2_2_6"/>
<feature type="domain" description="Glycosyl transferase family 1" evidence="1">
    <location>
        <begin position="195"/>
        <end position="356"/>
    </location>
</feature>
<evidence type="ECO:0000313" key="3">
    <source>
        <dbReference type="EMBL" id="ADE16352.1"/>
    </source>
</evidence>
<dbReference type="EMBL" id="CP001798">
    <property type="protein sequence ID" value="ADE16352.1"/>
    <property type="molecule type" value="Genomic_DNA"/>
</dbReference>
<dbReference type="GO" id="GO:0016757">
    <property type="term" value="F:glycosyltransferase activity"/>
    <property type="evidence" value="ECO:0007669"/>
    <property type="project" value="InterPro"/>
</dbReference>
<dbReference type="InterPro" id="IPR001296">
    <property type="entry name" value="Glyco_trans_1"/>
</dbReference>
<keyword evidence="3" id="KW-0808">Transferase</keyword>
<dbReference type="Pfam" id="PF13439">
    <property type="entry name" value="Glyco_transf_4"/>
    <property type="match status" value="1"/>
</dbReference>
<evidence type="ECO:0000259" key="1">
    <source>
        <dbReference type="Pfam" id="PF00534"/>
    </source>
</evidence>
<dbReference type="Pfam" id="PF00534">
    <property type="entry name" value="Glycos_transf_1"/>
    <property type="match status" value="1"/>
</dbReference>
<proteinExistence type="predicted"/>
<evidence type="ECO:0000259" key="2">
    <source>
        <dbReference type="Pfam" id="PF13439"/>
    </source>
</evidence>
<dbReference type="AlphaFoldDB" id="D5C0M9"/>
<feature type="domain" description="Glycosyltransferase subfamily 4-like N-terminal" evidence="2">
    <location>
        <begin position="15"/>
        <end position="186"/>
    </location>
</feature>
<evidence type="ECO:0000313" key="4">
    <source>
        <dbReference type="Proteomes" id="UP000001844"/>
    </source>
</evidence>
<dbReference type="PANTHER" id="PTHR45947">
    <property type="entry name" value="SULFOQUINOVOSYL TRANSFERASE SQD2"/>
    <property type="match status" value="1"/>
</dbReference>
<dbReference type="CDD" id="cd03801">
    <property type="entry name" value="GT4_PimA-like"/>
    <property type="match status" value="1"/>
</dbReference>
<dbReference type="InterPro" id="IPR050194">
    <property type="entry name" value="Glycosyltransferase_grp1"/>
</dbReference>
<reference evidence="4" key="1">
    <citation type="submission" date="2010-04" db="EMBL/GenBank/DDBJ databases">
        <title>Complete genome sequence of Nitrosococcus halophilus Nc4, a salt-adapted, aerobic obligate ammonia-oxidizing sulfur purple bacterium.</title>
        <authorList>
            <consortium name="US DOE Joint Genome Institute"/>
            <person name="Campbell M.A."/>
            <person name="Malfatti S.A."/>
            <person name="Chain P.S.G."/>
            <person name="Heidelberg J.F."/>
            <person name="Ward B.B."/>
            <person name="Klotz M.G."/>
        </authorList>
    </citation>
    <scope>NUCLEOTIDE SEQUENCE [LARGE SCALE GENOMIC DNA]</scope>
    <source>
        <strain evidence="4">Nc4</strain>
    </source>
</reference>
<dbReference type="eggNOG" id="COG0438">
    <property type="taxonomic scope" value="Bacteria"/>
</dbReference>
<dbReference type="KEGG" id="nhl:Nhal_3309"/>
<dbReference type="PANTHER" id="PTHR45947:SF3">
    <property type="entry name" value="SULFOQUINOVOSYL TRANSFERASE SQD2"/>
    <property type="match status" value="1"/>
</dbReference>
<accession>D5C0M9</accession>
<dbReference type="InterPro" id="IPR028098">
    <property type="entry name" value="Glyco_trans_4-like_N"/>
</dbReference>
<dbReference type="RefSeq" id="WP_013034201.1">
    <property type="nucleotide sequence ID" value="NC_013960.1"/>
</dbReference>
<dbReference type="STRING" id="472759.Nhal_3309"/>
<dbReference type="CAZy" id="GT4">
    <property type="family name" value="Glycosyltransferase Family 4"/>
</dbReference>
<keyword evidence="4" id="KW-1185">Reference proteome</keyword>
<organism evidence="3 4">
    <name type="scientific">Nitrosococcus halophilus (strain Nc4)</name>
    <dbReference type="NCBI Taxonomy" id="472759"/>
    <lineage>
        <taxon>Bacteria</taxon>
        <taxon>Pseudomonadati</taxon>
        <taxon>Pseudomonadota</taxon>
        <taxon>Gammaproteobacteria</taxon>
        <taxon>Chromatiales</taxon>
        <taxon>Chromatiaceae</taxon>
        <taxon>Nitrosococcus</taxon>
    </lineage>
</organism>
<name>D5C0M9_NITHN</name>